<proteinExistence type="predicted"/>
<evidence type="ECO:0000259" key="1">
    <source>
        <dbReference type="Pfam" id="PF09832"/>
    </source>
</evidence>
<dbReference type="OrthoDB" id="5510290at2"/>
<name>A0A0D2JV60_9BACT</name>
<feature type="domain" description="DUF2059" evidence="1">
    <location>
        <begin position="94"/>
        <end position="149"/>
    </location>
</feature>
<dbReference type="Pfam" id="PF09832">
    <property type="entry name" value="DUF2059"/>
    <property type="match status" value="1"/>
</dbReference>
<dbReference type="STRING" id="1429043.X474_13250"/>
<protein>
    <recommendedName>
        <fullName evidence="1">DUF2059 domain-containing protein</fullName>
    </recommendedName>
</protein>
<dbReference type="Proteomes" id="UP000032233">
    <property type="component" value="Unassembled WGS sequence"/>
</dbReference>
<reference evidence="2 3" key="1">
    <citation type="submission" date="2013-11" db="EMBL/GenBank/DDBJ databases">
        <title>Metagenomic analysis of a methanogenic consortium involved in long chain n-alkane degradation.</title>
        <authorList>
            <person name="Davidova I.A."/>
            <person name="Callaghan A.V."/>
            <person name="Wawrik B."/>
            <person name="Pruitt S."/>
            <person name="Marks C."/>
            <person name="Duncan K.E."/>
            <person name="Suflita J.M."/>
        </authorList>
    </citation>
    <scope>NUCLEOTIDE SEQUENCE [LARGE SCALE GENOMIC DNA]</scope>
    <source>
        <strain evidence="2 3">SPR</strain>
    </source>
</reference>
<accession>A0A0D2JV60</accession>
<dbReference type="InterPro" id="IPR018637">
    <property type="entry name" value="DUF2059"/>
</dbReference>
<organism evidence="2 3">
    <name type="scientific">Dethiosulfatarculus sandiegensis</name>
    <dbReference type="NCBI Taxonomy" id="1429043"/>
    <lineage>
        <taxon>Bacteria</taxon>
        <taxon>Pseudomonadati</taxon>
        <taxon>Thermodesulfobacteriota</taxon>
        <taxon>Desulfarculia</taxon>
        <taxon>Desulfarculales</taxon>
        <taxon>Desulfarculaceae</taxon>
        <taxon>Dethiosulfatarculus</taxon>
    </lineage>
</organism>
<dbReference type="InParanoid" id="A0A0D2JV60"/>
<gene>
    <name evidence="2" type="ORF">X474_13250</name>
</gene>
<evidence type="ECO:0000313" key="2">
    <source>
        <dbReference type="EMBL" id="KIX13445.1"/>
    </source>
</evidence>
<dbReference type="EMBL" id="AZAC01000015">
    <property type="protein sequence ID" value="KIX13445.1"/>
    <property type="molecule type" value="Genomic_DNA"/>
</dbReference>
<comment type="caution">
    <text evidence="2">The sequence shown here is derived from an EMBL/GenBank/DDBJ whole genome shotgun (WGS) entry which is preliminary data.</text>
</comment>
<dbReference type="RefSeq" id="WP_044349151.1">
    <property type="nucleotide sequence ID" value="NZ_AZAC01000015.1"/>
</dbReference>
<keyword evidence="3" id="KW-1185">Reference proteome</keyword>
<evidence type="ECO:0000313" key="3">
    <source>
        <dbReference type="Proteomes" id="UP000032233"/>
    </source>
</evidence>
<dbReference type="AlphaFoldDB" id="A0A0D2JV60"/>
<sequence>MRKILLLSVGFLLLFNFMVVPQSLSTESLDDAKQLVELMHYKKAINQIMLKTFRRTEEEYEKHSKIKSVPIKALKITDDLMYQFFLDRMEKPGALIDQLAADLRSRFTEPEMRKMIVFFKTPVGQKYLTSKREIDASIGKIYLSWMQSLKTEVYSHIQSGLRQRGY</sequence>